<keyword evidence="1" id="KW-1133">Transmembrane helix</keyword>
<keyword evidence="1" id="KW-0812">Transmembrane</keyword>
<keyword evidence="3" id="KW-1185">Reference proteome</keyword>
<dbReference type="RefSeq" id="WP_188895377.1">
    <property type="nucleotide sequence ID" value="NZ_BMMZ01000004.1"/>
</dbReference>
<evidence type="ECO:0008006" key="4">
    <source>
        <dbReference type="Google" id="ProtNLM"/>
    </source>
</evidence>
<dbReference type="Pfam" id="PF05656">
    <property type="entry name" value="DUF805"/>
    <property type="match status" value="1"/>
</dbReference>
<keyword evidence="1" id="KW-0472">Membrane</keyword>
<evidence type="ECO:0000256" key="1">
    <source>
        <dbReference type="SAM" id="Phobius"/>
    </source>
</evidence>
<reference evidence="2" key="1">
    <citation type="journal article" date="2014" name="Int. J. Syst. Evol. Microbiol.">
        <title>Complete genome sequence of Corynebacterium casei LMG S-19264T (=DSM 44701T), isolated from a smear-ripened cheese.</title>
        <authorList>
            <consortium name="US DOE Joint Genome Institute (JGI-PGF)"/>
            <person name="Walter F."/>
            <person name="Albersmeier A."/>
            <person name="Kalinowski J."/>
            <person name="Ruckert C."/>
        </authorList>
    </citation>
    <scope>NUCLEOTIDE SEQUENCE</scope>
    <source>
        <strain evidence="2">CGMCC 4.7306</strain>
    </source>
</reference>
<comment type="caution">
    <text evidence="2">The sequence shown here is derived from an EMBL/GenBank/DDBJ whole genome shotgun (WGS) entry which is preliminary data.</text>
</comment>
<gene>
    <name evidence="2" type="ORF">GCM10011575_22170</name>
</gene>
<dbReference type="PANTHER" id="PTHR34980">
    <property type="entry name" value="INNER MEMBRANE PROTEIN-RELATED-RELATED"/>
    <property type="match status" value="1"/>
</dbReference>
<feature type="transmembrane region" description="Helical" evidence="1">
    <location>
        <begin position="85"/>
        <end position="106"/>
    </location>
</feature>
<dbReference type="AlphaFoldDB" id="A0A917W389"/>
<feature type="transmembrane region" description="Helical" evidence="1">
    <location>
        <begin position="48"/>
        <end position="65"/>
    </location>
</feature>
<dbReference type="GO" id="GO:0005886">
    <property type="term" value="C:plasma membrane"/>
    <property type="evidence" value="ECO:0007669"/>
    <property type="project" value="TreeGrafter"/>
</dbReference>
<organism evidence="2 3">
    <name type="scientific">Microlunatus endophyticus</name>
    <dbReference type="NCBI Taxonomy" id="1716077"/>
    <lineage>
        <taxon>Bacteria</taxon>
        <taxon>Bacillati</taxon>
        <taxon>Actinomycetota</taxon>
        <taxon>Actinomycetes</taxon>
        <taxon>Propionibacteriales</taxon>
        <taxon>Propionibacteriaceae</taxon>
        <taxon>Microlunatus</taxon>
    </lineage>
</organism>
<dbReference type="PANTHER" id="PTHR34980:SF2">
    <property type="entry name" value="INNER MEMBRANE PROTEIN YHAH-RELATED"/>
    <property type="match status" value="1"/>
</dbReference>
<reference evidence="2" key="2">
    <citation type="submission" date="2020-09" db="EMBL/GenBank/DDBJ databases">
        <authorList>
            <person name="Sun Q."/>
            <person name="Zhou Y."/>
        </authorList>
    </citation>
    <scope>NUCLEOTIDE SEQUENCE</scope>
    <source>
        <strain evidence="2">CGMCC 4.7306</strain>
    </source>
</reference>
<proteinExistence type="predicted"/>
<dbReference type="InterPro" id="IPR008523">
    <property type="entry name" value="DUF805"/>
</dbReference>
<protein>
    <recommendedName>
        <fullName evidence="4">DUF805 domain-containing protein</fullName>
    </recommendedName>
</protein>
<feature type="transmembrane region" description="Helical" evidence="1">
    <location>
        <begin position="118"/>
        <end position="139"/>
    </location>
</feature>
<sequence>MGTESYPAGQIEGHDNGGALYGATPPQAWRRFVTRYVVFSGRASRSEFWWWMLAFVVVSIVLSFVNKAVVGPAPTDPDQVLHYTLQTSVLTTIWSLINFVGAASLTVRRLHDIGRSGWWWFIQLVPVIGSIVMIIFVLLPPRQPITTSPSGPDRR</sequence>
<dbReference type="EMBL" id="BMMZ01000004">
    <property type="protein sequence ID" value="GGL63261.1"/>
    <property type="molecule type" value="Genomic_DNA"/>
</dbReference>
<evidence type="ECO:0000313" key="2">
    <source>
        <dbReference type="EMBL" id="GGL63261.1"/>
    </source>
</evidence>
<dbReference type="Proteomes" id="UP000613840">
    <property type="component" value="Unassembled WGS sequence"/>
</dbReference>
<accession>A0A917W389</accession>
<evidence type="ECO:0000313" key="3">
    <source>
        <dbReference type="Proteomes" id="UP000613840"/>
    </source>
</evidence>
<name>A0A917W389_9ACTN</name>